<proteinExistence type="inferred from homology"/>
<evidence type="ECO:0000256" key="2">
    <source>
        <dbReference type="ARBA" id="ARBA00035112"/>
    </source>
</evidence>
<dbReference type="EMBL" id="QUQM01000005">
    <property type="protein sequence ID" value="KAA8643701.1"/>
    <property type="molecule type" value="Genomic_DNA"/>
</dbReference>
<dbReference type="AlphaFoldDB" id="A0A5M9MA61"/>
<dbReference type="PANTHER" id="PTHR33365">
    <property type="entry name" value="YALI0B05434P"/>
    <property type="match status" value="1"/>
</dbReference>
<dbReference type="PANTHER" id="PTHR33365:SF4">
    <property type="entry name" value="CYCLOCHLOROTINE BIOSYNTHESIS PROTEIN O"/>
    <property type="match status" value="1"/>
</dbReference>
<dbReference type="Proteomes" id="UP000324241">
    <property type="component" value="Unassembled WGS sequence"/>
</dbReference>
<dbReference type="GeneID" id="54333176"/>
<comment type="similarity">
    <text evidence="2">Belongs to the ustYa family.</text>
</comment>
<accession>A0A5M9MA61</accession>
<dbReference type="OrthoDB" id="3687641at2759"/>
<evidence type="ECO:0000256" key="1">
    <source>
        <dbReference type="ARBA" id="ARBA00004685"/>
    </source>
</evidence>
<dbReference type="VEuPathDB" id="FungiDB:EYZ11_012739"/>
<gene>
    <name evidence="4" type="ORF">ATNIH1004_010475</name>
</gene>
<dbReference type="Pfam" id="PF11807">
    <property type="entry name" value="UstYa"/>
    <property type="match status" value="1"/>
</dbReference>
<organism evidence="4 5">
    <name type="scientific">Aspergillus tanneri</name>
    <dbReference type="NCBI Taxonomy" id="1220188"/>
    <lineage>
        <taxon>Eukaryota</taxon>
        <taxon>Fungi</taxon>
        <taxon>Dikarya</taxon>
        <taxon>Ascomycota</taxon>
        <taxon>Pezizomycotina</taxon>
        <taxon>Eurotiomycetes</taxon>
        <taxon>Eurotiomycetidae</taxon>
        <taxon>Eurotiales</taxon>
        <taxon>Aspergillaceae</taxon>
        <taxon>Aspergillus</taxon>
        <taxon>Aspergillus subgen. Circumdati</taxon>
    </lineage>
</organism>
<evidence type="ECO:0008006" key="6">
    <source>
        <dbReference type="Google" id="ProtNLM"/>
    </source>
</evidence>
<reference evidence="4 5" key="1">
    <citation type="submission" date="2019-08" db="EMBL/GenBank/DDBJ databases">
        <title>The genome sequence of a newly discovered highly antifungal drug resistant Aspergillus species, Aspergillus tanneri NIH 1004.</title>
        <authorList>
            <person name="Mounaud S."/>
            <person name="Singh I."/>
            <person name="Joardar V."/>
            <person name="Pakala S."/>
            <person name="Pakala S."/>
            <person name="Venepally P."/>
            <person name="Chung J.K."/>
            <person name="Losada L."/>
            <person name="Nierman W.C."/>
        </authorList>
    </citation>
    <scope>NUCLEOTIDE SEQUENCE [LARGE SCALE GENOMIC DNA]</scope>
    <source>
        <strain evidence="4 5">NIH1004</strain>
    </source>
</reference>
<keyword evidence="3" id="KW-0472">Membrane</keyword>
<evidence type="ECO:0000313" key="5">
    <source>
        <dbReference type="Proteomes" id="UP000324241"/>
    </source>
</evidence>
<keyword evidence="3" id="KW-0812">Transmembrane</keyword>
<name>A0A5M9MA61_9EURO</name>
<comment type="pathway">
    <text evidence="1">Mycotoxin biosynthesis.</text>
</comment>
<dbReference type="RefSeq" id="XP_033423062.1">
    <property type="nucleotide sequence ID" value="XM_033575044.1"/>
</dbReference>
<dbReference type="InterPro" id="IPR021765">
    <property type="entry name" value="UstYa-like"/>
</dbReference>
<feature type="transmembrane region" description="Helical" evidence="3">
    <location>
        <begin position="49"/>
        <end position="68"/>
    </location>
</feature>
<protein>
    <recommendedName>
        <fullName evidence="6">Cyclochlorotine biosynthesis protein O</fullName>
    </recommendedName>
</protein>
<sequence>MPLNETSVSLYSDELDDVKASFLVPDSTYYILLSEHKEREKKLSRTLTVQWALIGVLTCALIIIPFSLRYGRNYWIPDELYSPARDVIRYKTTVFDSGFERKTKYMGPPTEENEQAWEDLYQAGISIIPIDQAAKLPNKTVPIQEAPGYYVVQLDVFHQLHCLNQLRLKIWGSNPVHSGVAVKSSTDNSTDSDPLGLQEMDHLDHCVDSIRQSLMCSSDISAIIWIWHEESQATRPLANSTHTCRDFEAVRQWALDRQAPEWDESIHVADPLKGEN</sequence>
<comment type="caution">
    <text evidence="4">The sequence shown here is derived from an EMBL/GenBank/DDBJ whole genome shotgun (WGS) entry which is preliminary data.</text>
</comment>
<dbReference type="GO" id="GO:0043386">
    <property type="term" value="P:mycotoxin biosynthetic process"/>
    <property type="evidence" value="ECO:0007669"/>
    <property type="project" value="InterPro"/>
</dbReference>
<keyword evidence="3" id="KW-1133">Transmembrane helix</keyword>
<evidence type="ECO:0000313" key="4">
    <source>
        <dbReference type="EMBL" id="KAA8643701.1"/>
    </source>
</evidence>
<evidence type="ECO:0000256" key="3">
    <source>
        <dbReference type="SAM" id="Phobius"/>
    </source>
</evidence>